<evidence type="ECO:0008006" key="4">
    <source>
        <dbReference type="Google" id="ProtNLM"/>
    </source>
</evidence>
<dbReference type="OrthoDB" id="5244663at2"/>
<reference evidence="2 3" key="1">
    <citation type="submission" date="2019-09" db="EMBL/GenBank/DDBJ databases">
        <title>Phylogeny of genus Pseudoclavibacter and closely related genus.</title>
        <authorList>
            <person name="Li Y."/>
        </authorList>
    </citation>
    <scope>NUCLEOTIDE SEQUENCE [LARGE SCALE GENOMIC DNA]</scope>
    <source>
        <strain evidence="2 3">EGI 60007</strain>
    </source>
</reference>
<dbReference type="RefSeq" id="WP_158028793.1">
    <property type="nucleotide sequence ID" value="NZ_BMHG01000001.1"/>
</dbReference>
<sequence>MPLAMYGADTEVLRAIASETNRIAASIGVSESTATTSVAGVEWTGPDATRYHSDWAETAGRTRALADVAAALAGVLRRNADEQDLASAAGGGPNGPGTPPSPGEDGSGEPRDRGPQPDDAHERNWFDRTVEDLLDDGRVTWWQSNNGEWTLESGVRTIGGFSFGANGNLWDGQEARWDIFGDQRGGRVGPKDNEAFLIGEGALGVGLDLARMDYGGSMVGGSAAVTAEAAAAASARVGTGGADARVGVSAFAGAKASLSAAEPIPIIGDYVSIQPGVDGRAGAGVGANARVGYSDGNVYGGFRAYAAWGLGAGVDFGVNVDVARIGEDAYSFAEGVANDAGWGDEFERVVDIGSGVIDGAGEAIGDVGERLGVK</sequence>
<evidence type="ECO:0000256" key="1">
    <source>
        <dbReference type="SAM" id="MobiDB-lite"/>
    </source>
</evidence>
<proteinExistence type="predicted"/>
<dbReference type="AlphaFoldDB" id="A0A6H9WGX0"/>
<keyword evidence="3" id="KW-1185">Reference proteome</keyword>
<name>A0A6H9WGX0_9MICO</name>
<feature type="region of interest" description="Disordered" evidence="1">
    <location>
        <begin position="85"/>
        <end position="124"/>
    </location>
</feature>
<evidence type="ECO:0000313" key="3">
    <source>
        <dbReference type="Proteomes" id="UP000431744"/>
    </source>
</evidence>
<organism evidence="2 3">
    <name type="scientific">Pseudoclavibacter endophyticus</name>
    <dbReference type="NCBI Taxonomy" id="1778590"/>
    <lineage>
        <taxon>Bacteria</taxon>
        <taxon>Bacillati</taxon>
        <taxon>Actinomycetota</taxon>
        <taxon>Actinomycetes</taxon>
        <taxon>Micrococcales</taxon>
        <taxon>Microbacteriaceae</taxon>
        <taxon>Pseudoclavibacter</taxon>
    </lineage>
</organism>
<accession>A0A6H9WGX0</accession>
<feature type="compositionally biased region" description="Basic and acidic residues" evidence="1">
    <location>
        <begin position="108"/>
        <end position="124"/>
    </location>
</feature>
<protein>
    <recommendedName>
        <fullName evidence="4">WXG100 family type VII secretion target</fullName>
    </recommendedName>
</protein>
<evidence type="ECO:0000313" key="2">
    <source>
        <dbReference type="EMBL" id="KAB1650209.1"/>
    </source>
</evidence>
<dbReference type="EMBL" id="WBJY01000001">
    <property type="protein sequence ID" value="KAB1650209.1"/>
    <property type="molecule type" value="Genomic_DNA"/>
</dbReference>
<comment type="caution">
    <text evidence="2">The sequence shown here is derived from an EMBL/GenBank/DDBJ whole genome shotgun (WGS) entry which is preliminary data.</text>
</comment>
<dbReference type="Proteomes" id="UP000431744">
    <property type="component" value="Unassembled WGS sequence"/>
</dbReference>
<gene>
    <name evidence="2" type="ORF">F8O04_08435</name>
</gene>